<dbReference type="GO" id="GO:0006779">
    <property type="term" value="P:porphyrin-containing compound biosynthetic process"/>
    <property type="evidence" value="ECO:0007669"/>
    <property type="project" value="InterPro"/>
</dbReference>
<feature type="domain" description="Uroporphyrinogen decarboxylase (URO-D)" evidence="1">
    <location>
        <begin position="3"/>
        <end position="188"/>
    </location>
</feature>
<dbReference type="PANTHER" id="PTHR47099">
    <property type="entry name" value="METHYLCOBAMIDE:COM METHYLTRANSFERASE MTBA"/>
    <property type="match status" value="1"/>
</dbReference>
<sequence>MNQKELVQKFFKGRAVTRPPFLPLPGTYLVKVDQVTIPTLLQDDSTLYSSLINTQKLLGYDAIILPIDTSLEAEAFGAKLQWNGTEMPVVAEHLPMEREIDEADFLERGRVPIIKEVVERLVAVQGKELPIIATISGPFTILQQLYGKEIESADTELIKSRLETITQALIGLCKSFGDAKVDGILINEEAEMTSDQMKELSRAYKPIFNVIKFYNIFGIFRLPDEIESAESIGDLSDAILGPMGLVVNSKSVRTKGIALPDSVWEEALKFDELSAMWKDNKKRRLFFSTRSPLNLEISLNDLQEKTAMFCAEEKWA</sequence>
<dbReference type="InterPro" id="IPR000257">
    <property type="entry name" value="Uroporphyrinogen_deCOase"/>
</dbReference>
<proteinExistence type="predicted"/>
<protein>
    <submittedName>
        <fullName evidence="2">Methylcobalamin:coenzyme M methyltransferase</fullName>
    </submittedName>
</protein>
<dbReference type="InterPro" id="IPR052024">
    <property type="entry name" value="Methanogen_methyltrans"/>
</dbReference>
<accession>A0A0F5I7Q1</accession>
<evidence type="ECO:0000313" key="2">
    <source>
        <dbReference type="EMBL" id="KKB41498.1"/>
    </source>
</evidence>
<dbReference type="InterPro" id="IPR038071">
    <property type="entry name" value="UROD/MetE-like_sf"/>
</dbReference>
<dbReference type="GO" id="GO:0004853">
    <property type="term" value="F:uroporphyrinogen decarboxylase activity"/>
    <property type="evidence" value="ECO:0007669"/>
    <property type="project" value="InterPro"/>
</dbReference>
<organism evidence="2 3">
    <name type="scientific">Bacillus thermotolerans</name>
    <name type="common">Quasibacillus thermotolerans</name>
    <dbReference type="NCBI Taxonomy" id="1221996"/>
    <lineage>
        <taxon>Bacteria</taxon>
        <taxon>Bacillati</taxon>
        <taxon>Bacillota</taxon>
        <taxon>Bacilli</taxon>
        <taxon>Bacillales</taxon>
        <taxon>Bacillaceae</taxon>
        <taxon>Bacillus</taxon>
    </lineage>
</organism>
<dbReference type="EMBL" id="JWIR02000021">
    <property type="protein sequence ID" value="KKB41498.1"/>
    <property type="molecule type" value="Genomic_DNA"/>
</dbReference>
<dbReference type="Gene3D" id="3.20.20.210">
    <property type="match status" value="1"/>
</dbReference>
<comment type="caution">
    <text evidence="2">The sequence shown here is derived from an EMBL/GenBank/DDBJ whole genome shotgun (WGS) entry which is preliminary data.</text>
</comment>
<dbReference type="STRING" id="1221996.QY95_00642"/>
<evidence type="ECO:0000313" key="3">
    <source>
        <dbReference type="Proteomes" id="UP000031563"/>
    </source>
</evidence>
<dbReference type="OrthoDB" id="2798246at2"/>
<dbReference type="SUPFAM" id="SSF51726">
    <property type="entry name" value="UROD/MetE-like"/>
    <property type="match status" value="1"/>
</dbReference>
<dbReference type="RefSeq" id="WP_040048208.1">
    <property type="nucleotide sequence ID" value="NZ_JWIR02000021.1"/>
</dbReference>
<keyword evidence="2" id="KW-0808">Transferase</keyword>
<keyword evidence="2" id="KW-0489">Methyltransferase</keyword>
<evidence type="ECO:0000259" key="1">
    <source>
        <dbReference type="Pfam" id="PF01208"/>
    </source>
</evidence>
<reference evidence="2" key="1">
    <citation type="submission" date="2015-02" db="EMBL/GenBank/DDBJ databases">
        <title>Genome Assembly of Bacillaceae bacterium MTCC 8252.</title>
        <authorList>
            <person name="Verma A."/>
            <person name="Khatri I."/>
            <person name="Mual P."/>
            <person name="Subramanian S."/>
            <person name="Krishnamurthi S."/>
        </authorList>
    </citation>
    <scope>NUCLEOTIDE SEQUENCE [LARGE SCALE GENOMIC DNA]</scope>
    <source>
        <strain evidence="2">MTCC 8252</strain>
    </source>
</reference>
<dbReference type="AlphaFoldDB" id="A0A0F5I7Q1"/>
<dbReference type="PANTHER" id="PTHR47099:SF1">
    <property type="entry name" value="METHYLCOBAMIDE:COM METHYLTRANSFERASE MTBA"/>
    <property type="match status" value="1"/>
</dbReference>
<keyword evidence="3" id="KW-1185">Reference proteome</keyword>
<dbReference type="GO" id="GO:0008168">
    <property type="term" value="F:methyltransferase activity"/>
    <property type="evidence" value="ECO:0007669"/>
    <property type="project" value="UniProtKB-KW"/>
</dbReference>
<dbReference type="GO" id="GO:0032259">
    <property type="term" value="P:methylation"/>
    <property type="evidence" value="ECO:0007669"/>
    <property type="project" value="UniProtKB-KW"/>
</dbReference>
<name>A0A0F5I7Q1_BACTR</name>
<dbReference type="Proteomes" id="UP000031563">
    <property type="component" value="Unassembled WGS sequence"/>
</dbReference>
<dbReference type="Pfam" id="PF01208">
    <property type="entry name" value="URO-D"/>
    <property type="match status" value="1"/>
</dbReference>
<gene>
    <name evidence="2" type="ORF">QY95_00642</name>
</gene>